<dbReference type="InterPro" id="IPR027482">
    <property type="entry name" value="Sec1-like_dom2"/>
</dbReference>
<dbReference type="Gene3D" id="3.40.50.1910">
    <property type="match status" value="2"/>
</dbReference>
<dbReference type="InterPro" id="IPR043155">
    <property type="entry name" value="VPS33_dom3b"/>
</dbReference>
<dbReference type="InterPro" id="IPR043127">
    <property type="entry name" value="Sec-1-like_dom3a"/>
</dbReference>
<dbReference type="EMBL" id="KZ303494">
    <property type="protein sequence ID" value="PIA17538.1"/>
    <property type="molecule type" value="Genomic_DNA"/>
</dbReference>
<evidence type="ECO:0000313" key="3">
    <source>
        <dbReference type="Proteomes" id="UP000242474"/>
    </source>
</evidence>
<evidence type="ECO:0000313" key="2">
    <source>
        <dbReference type="EMBL" id="PIA17538.1"/>
    </source>
</evidence>
<organism evidence="2 3">
    <name type="scientific">Coemansia reversa (strain ATCC 12441 / NRRL 1564)</name>
    <dbReference type="NCBI Taxonomy" id="763665"/>
    <lineage>
        <taxon>Eukaryota</taxon>
        <taxon>Fungi</taxon>
        <taxon>Fungi incertae sedis</taxon>
        <taxon>Zoopagomycota</taxon>
        <taxon>Kickxellomycotina</taxon>
        <taxon>Kickxellomycetes</taxon>
        <taxon>Kickxellales</taxon>
        <taxon>Kickxellaceae</taxon>
        <taxon>Coemansia</taxon>
    </lineage>
</organism>
<dbReference type="Gene3D" id="3.40.50.2060">
    <property type="match status" value="1"/>
</dbReference>
<dbReference type="Gene3D" id="3.90.830.10">
    <property type="entry name" value="Syntaxin Binding Protein 1, Chain A, domain 2"/>
    <property type="match status" value="1"/>
</dbReference>
<dbReference type="InterPro" id="IPR001619">
    <property type="entry name" value="Sec1-like"/>
</dbReference>
<comment type="similarity">
    <text evidence="1">Belongs to the STXBP/unc-18/SEC1 family.</text>
</comment>
<gene>
    <name evidence="2" type="ORF">COEREDRAFT_41020</name>
</gene>
<dbReference type="OrthoDB" id="10262287at2759"/>
<dbReference type="SUPFAM" id="SSF56815">
    <property type="entry name" value="Sec1/munc18-like (SM) proteins"/>
    <property type="match status" value="1"/>
</dbReference>
<dbReference type="PIRSF" id="PIRSF005715">
    <property type="entry name" value="VPS45_Sec1"/>
    <property type="match status" value="1"/>
</dbReference>
<feature type="non-terminal residue" evidence="2">
    <location>
        <position position="1"/>
    </location>
</feature>
<dbReference type="STRING" id="763665.A0A2G5BEU7"/>
<dbReference type="Gene3D" id="1.25.40.850">
    <property type="match status" value="1"/>
</dbReference>
<dbReference type="Pfam" id="PF00995">
    <property type="entry name" value="Sec1"/>
    <property type="match status" value="1"/>
</dbReference>
<name>A0A2G5BEU7_COERN</name>
<dbReference type="AlphaFoldDB" id="A0A2G5BEU7"/>
<dbReference type="InterPro" id="IPR036045">
    <property type="entry name" value="Sec1-like_sf"/>
</dbReference>
<accession>A0A2G5BEU7</accession>
<keyword evidence="3" id="KW-1185">Reference proteome</keyword>
<dbReference type="Proteomes" id="UP000242474">
    <property type="component" value="Unassembled WGS sequence"/>
</dbReference>
<reference evidence="2 3" key="1">
    <citation type="journal article" date="2015" name="Genome Biol. Evol.">
        <title>Phylogenomic analyses indicate that early fungi evolved digesting cell walls of algal ancestors of land plants.</title>
        <authorList>
            <person name="Chang Y."/>
            <person name="Wang S."/>
            <person name="Sekimoto S."/>
            <person name="Aerts A.L."/>
            <person name="Choi C."/>
            <person name="Clum A."/>
            <person name="LaButti K.M."/>
            <person name="Lindquist E.A."/>
            <person name="Yee Ngan C."/>
            <person name="Ohm R.A."/>
            <person name="Salamov A.A."/>
            <person name="Grigoriev I.V."/>
            <person name="Spatafora J.W."/>
            <person name="Berbee M.L."/>
        </authorList>
    </citation>
    <scope>NUCLEOTIDE SEQUENCE [LARGE SCALE GENOMIC DNA]</scope>
    <source>
        <strain evidence="2 3">NRRL 1564</strain>
    </source>
</reference>
<sequence length="566" mass="61319">GSKALVLDKDLSGALSAVVDFGVLKEHGVEKIFLLETGPLNTGELKGVIYLVQPHVRKMKIIAEQIRAGTQSEAGREHSLQLVPRRTLLCERVLEEEGVLGDIVLGEYSMDAVPLEDDVVSLEQPGLFKQLYLDGDFSGIQYVARALMRLQGLYGLFPRIVGKGDFAHVLAHSLTRMRYELSSSGAAGDGAAISSTFDSVVIIDRAVDLATPLLTQLTYEGLVSEVFGINNGAVALGGEGAEASGAGRRKRIQLNSSDVVYNEIRDMNFGGVGSLLSQMTRQLQSTYESRHKAKTVQEIRSFVGRLGGLQAEHHLLKAHVTLAEAILQRTRSDDFATLLDIEQTLVGGSDLSREQLAYVDRLFALADPLAHVLRVLCLYSLWRGPAFKQKTYDAWYDEIVAAFGHRHTITLSNLCRVGLLTPPSAAKSSPPATARPLNLLTGEDDADDVSYVYSGYAPISVRLLQCGVKSGWNGWDDVLAELPGMTVDLTQVPQDSGSGATSSDEMVRRLGEKAPATLVVFLGGSTSTEVAALRRLSQQHGHRYVVATTQMLNGNALLDPLIQHSN</sequence>
<dbReference type="PANTHER" id="PTHR11679">
    <property type="entry name" value="VESICLE PROTEIN SORTING-ASSOCIATED"/>
    <property type="match status" value="1"/>
</dbReference>
<proteinExistence type="inferred from homology"/>
<evidence type="ECO:0000256" key="1">
    <source>
        <dbReference type="ARBA" id="ARBA00009884"/>
    </source>
</evidence>
<dbReference type="InterPro" id="IPR043154">
    <property type="entry name" value="Sec-1-like_dom1"/>
</dbReference>
<dbReference type="GO" id="GO:0016192">
    <property type="term" value="P:vesicle-mediated transport"/>
    <property type="evidence" value="ECO:0007669"/>
    <property type="project" value="InterPro"/>
</dbReference>
<protein>
    <submittedName>
        <fullName evidence="2">Sec1-like protein</fullName>
    </submittedName>
</protein>